<evidence type="ECO:0000313" key="5">
    <source>
        <dbReference type="Proteomes" id="UP001500403"/>
    </source>
</evidence>
<feature type="signal peptide" evidence="2">
    <location>
        <begin position="1"/>
        <end position="25"/>
    </location>
</feature>
<sequence>MRRAHRPLTGLLAAGALALTGCAQSVEPAERLGGKAVRGAAPEGREAGAAGSEALRAHGGQPHGGPEHGGPAPRSGAPYARWGLREPLRPAPAPPVRKPDRPFVVDRVPTRDKVVFLTFGDGAAQDSAFVRLVDELDLPVSVFLTDGTAAPGHRRFVRPGRAGGGSTTVQNHGVGHVYLPGLPYAGQRAQICGQRDRLEARFGTRPRLFRPPYGAYDNQTLRAAGDCGADAVVLWWASAQGGALRYARGDRLRPGDIVFAHSRRPGELAEATVRVLRRVQEQGFAVARLEEYL</sequence>
<dbReference type="PROSITE" id="PS51677">
    <property type="entry name" value="NODB"/>
    <property type="match status" value="1"/>
</dbReference>
<feature type="region of interest" description="Disordered" evidence="1">
    <location>
        <begin position="29"/>
        <end position="80"/>
    </location>
</feature>
<keyword evidence="5" id="KW-1185">Reference proteome</keyword>
<dbReference type="RefSeq" id="WP_344494805.1">
    <property type="nucleotide sequence ID" value="NZ_BAAAUD010000029.1"/>
</dbReference>
<comment type="caution">
    <text evidence="4">The sequence shown here is derived from an EMBL/GenBank/DDBJ whole genome shotgun (WGS) entry which is preliminary data.</text>
</comment>
<organism evidence="4 5">
    <name type="scientific">Streptomyces enissocaesilis</name>
    <dbReference type="NCBI Taxonomy" id="332589"/>
    <lineage>
        <taxon>Bacteria</taxon>
        <taxon>Bacillati</taxon>
        <taxon>Actinomycetota</taxon>
        <taxon>Actinomycetes</taxon>
        <taxon>Kitasatosporales</taxon>
        <taxon>Streptomycetaceae</taxon>
        <taxon>Streptomyces</taxon>
        <taxon>Streptomyces rochei group</taxon>
    </lineage>
</organism>
<feature type="domain" description="NodB homology" evidence="3">
    <location>
        <begin position="113"/>
        <end position="293"/>
    </location>
</feature>
<dbReference type="EMBL" id="BAAAUD010000029">
    <property type="protein sequence ID" value="GAA2940684.1"/>
    <property type="molecule type" value="Genomic_DNA"/>
</dbReference>
<feature type="chain" id="PRO_5046497454" description="NodB homology domain-containing protein" evidence="2">
    <location>
        <begin position="26"/>
        <end position="293"/>
    </location>
</feature>
<dbReference type="PANTHER" id="PTHR10587:SF134">
    <property type="entry name" value="SECRETED PROTEIN"/>
    <property type="match status" value="1"/>
</dbReference>
<dbReference type="Pfam" id="PF01522">
    <property type="entry name" value="Polysacc_deac_1"/>
    <property type="match status" value="1"/>
</dbReference>
<dbReference type="CDD" id="cd10917">
    <property type="entry name" value="CE4_NodB_like_6s_7s"/>
    <property type="match status" value="1"/>
</dbReference>
<proteinExistence type="predicted"/>
<feature type="compositionally biased region" description="Low complexity" evidence="1">
    <location>
        <begin position="37"/>
        <end position="60"/>
    </location>
</feature>
<name>A0ABN3X7R0_9ACTN</name>
<evidence type="ECO:0000259" key="3">
    <source>
        <dbReference type="PROSITE" id="PS51677"/>
    </source>
</evidence>
<evidence type="ECO:0000313" key="4">
    <source>
        <dbReference type="EMBL" id="GAA2940684.1"/>
    </source>
</evidence>
<dbReference type="Proteomes" id="UP001500403">
    <property type="component" value="Unassembled WGS sequence"/>
</dbReference>
<dbReference type="PROSITE" id="PS51257">
    <property type="entry name" value="PROKAR_LIPOPROTEIN"/>
    <property type="match status" value="1"/>
</dbReference>
<accession>A0ABN3X7R0</accession>
<evidence type="ECO:0000256" key="2">
    <source>
        <dbReference type="SAM" id="SignalP"/>
    </source>
</evidence>
<dbReference type="InterPro" id="IPR011330">
    <property type="entry name" value="Glyco_hydro/deAcase_b/a-brl"/>
</dbReference>
<keyword evidence="2" id="KW-0732">Signal</keyword>
<dbReference type="PANTHER" id="PTHR10587">
    <property type="entry name" value="GLYCOSYL TRANSFERASE-RELATED"/>
    <property type="match status" value="1"/>
</dbReference>
<reference evidence="4 5" key="1">
    <citation type="journal article" date="2019" name="Int. J. Syst. Evol. Microbiol.">
        <title>The Global Catalogue of Microorganisms (GCM) 10K type strain sequencing project: providing services to taxonomists for standard genome sequencing and annotation.</title>
        <authorList>
            <consortium name="The Broad Institute Genomics Platform"/>
            <consortium name="The Broad Institute Genome Sequencing Center for Infectious Disease"/>
            <person name="Wu L."/>
            <person name="Ma J."/>
        </authorList>
    </citation>
    <scope>NUCLEOTIDE SEQUENCE [LARGE SCALE GENOMIC DNA]</scope>
    <source>
        <strain evidence="4 5">JCM 9088</strain>
    </source>
</reference>
<dbReference type="Gene3D" id="3.20.20.370">
    <property type="entry name" value="Glycoside hydrolase/deacetylase"/>
    <property type="match status" value="1"/>
</dbReference>
<dbReference type="InterPro" id="IPR002509">
    <property type="entry name" value="NODB_dom"/>
</dbReference>
<dbReference type="SUPFAM" id="SSF88713">
    <property type="entry name" value="Glycoside hydrolase/deacetylase"/>
    <property type="match status" value="1"/>
</dbReference>
<gene>
    <name evidence="4" type="ORF">GCM10010446_27440</name>
</gene>
<evidence type="ECO:0000256" key="1">
    <source>
        <dbReference type="SAM" id="MobiDB-lite"/>
    </source>
</evidence>
<dbReference type="InterPro" id="IPR050248">
    <property type="entry name" value="Polysacc_deacetylase_ArnD"/>
</dbReference>
<protein>
    <recommendedName>
        <fullName evidence="3">NodB homology domain-containing protein</fullName>
    </recommendedName>
</protein>